<dbReference type="RefSeq" id="WP_109250928.1">
    <property type="nucleotide sequence ID" value="NZ_QCXQ01000006.1"/>
</dbReference>
<dbReference type="InterPro" id="IPR052942">
    <property type="entry name" value="LPS_cholinephosphotransferase"/>
</dbReference>
<dbReference type="Pfam" id="PF04991">
    <property type="entry name" value="LicD"/>
    <property type="match status" value="1"/>
</dbReference>
<dbReference type="AlphaFoldDB" id="A0A2V1MWK2"/>
<dbReference type="EMBL" id="QCXQ01000006">
    <property type="protein sequence ID" value="PWF99470.1"/>
    <property type="molecule type" value="Genomic_DNA"/>
</dbReference>
<proteinExistence type="predicted"/>
<dbReference type="GO" id="GO:0009100">
    <property type="term" value="P:glycoprotein metabolic process"/>
    <property type="evidence" value="ECO:0007669"/>
    <property type="project" value="UniProtKB-ARBA"/>
</dbReference>
<gene>
    <name evidence="2" type="ORF">DCM90_08450</name>
</gene>
<evidence type="ECO:0000259" key="1">
    <source>
        <dbReference type="Pfam" id="PF04991"/>
    </source>
</evidence>
<accession>A0A2V1MWK2</accession>
<dbReference type="PANTHER" id="PTHR43404:SF2">
    <property type="entry name" value="LIPOPOLYSACCHARIDE CHOLINEPHOSPHOTRANSFERASE LICD"/>
    <property type="match status" value="1"/>
</dbReference>
<comment type="caution">
    <text evidence="2">The sequence shown here is derived from an EMBL/GenBank/DDBJ whole genome shotgun (WGS) entry which is preliminary data.</text>
</comment>
<sequence>MSELIDRVHQVELKSLATFIELCEAHQLTYTLLGGSLLGAIRHKGFIPWDDDLDVGMPRESYNQFIELAKTELPADYFLQTETSDQNYAWGYMKLLDRKTYIVERNNVNNARKGVFIDIFPLDRIPNDQGARDVQIQTVRETTIRLLIRLGYRYFDTPFRTFFDKHDHTKQEDAQQLRTRRLTAMTQYNQDNQLTHVKNLSSQYDYDQEVFTIDQIHHLITVPFETLQVKVPADYDTILTQMYHDYQQWPDEADRVSKHLNQLIMDNQVFYNR</sequence>
<name>A0A2V1MWK2_9LACO</name>
<reference evidence="2 3" key="1">
    <citation type="journal article" date="2018" name="Int. J. Syst. Evol. Microbiol.">
        <title>Lactobacillus bambusae sp. nov., isolated from a traditional fermented Ma-bamboo shoots of Taiwan.</title>
        <authorList>
            <person name="Wang L.-T."/>
        </authorList>
    </citation>
    <scope>NUCLEOTIDE SEQUENCE [LARGE SCALE GENOMIC DNA]</scope>
    <source>
        <strain evidence="2 3">BS-W1</strain>
    </source>
</reference>
<feature type="domain" description="LicD/FKTN/FKRP nucleotidyltransferase" evidence="1">
    <location>
        <begin position="23"/>
        <end position="244"/>
    </location>
</feature>
<evidence type="ECO:0000313" key="3">
    <source>
        <dbReference type="Proteomes" id="UP000245080"/>
    </source>
</evidence>
<evidence type="ECO:0000313" key="2">
    <source>
        <dbReference type="EMBL" id="PWF99470.1"/>
    </source>
</evidence>
<protein>
    <submittedName>
        <fullName evidence="2">LicD family protein</fullName>
    </submittedName>
</protein>
<dbReference type="Proteomes" id="UP000245080">
    <property type="component" value="Unassembled WGS sequence"/>
</dbReference>
<dbReference type="InterPro" id="IPR007074">
    <property type="entry name" value="LicD/FKTN/FKRP_NTP_transf"/>
</dbReference>
<dbReference type="PANTHER" id="PTHR43404">
    <property type="entry name" value="LIPOPOLYSACCHARIDE CHOLINEPHOSPHOTRANSFERASE LICD"/>
    <property type="match status" value="1"/>
</dbReference>
<keyword evidence="3" id="KW-1185">Reference proteome</keyword>
<dbReference type="OrthoDB" id="9786100at2"/>
<organism evidence="2 3">
    <name type="scientific">Levilactobacillus bambusae</name>
    <dbReference type="NCBI Taxonomy" id="2024736"/>
    <lineage>
        <taxon>Bacteria</taxon>
        <taxon>Bacillati</taxon>
        <taxon>Bacillota</taxon>
        <taxon>Bacilli</taxon>
        <taxon>Lactobacillales</taxon>
        <taxon>Lactobacillaceae</taxon>
        <taxon>Levilactobacillus</taxon>
    </lineage>
</organism>